<dbReference type="InterPro" id="IPR004647">
    <property type="entry name" value="Fe-S_hydro-lyase_TtdB-typ_cat"/>
</dbReference>
<dbReference type="PIRSF" id="PIRSF001394">
    <property type="entry name" value="Fe_dep_fumar_hy"/>
    <property type="match status" value="1"/>
</dbReference>
<dbReference type="InterPro" id="IPR036660">
    <property type="entry name" value="Fe-S_hydroAse_TtdB_cat_sf"/>
</dbReference>
<evidence type="ECO:0000259" key="12">
    <source>
        <dbReference type="Pfam" id="PF05683"/>
    </source>
</evidence>
<dbReference type="Proteomes" id="UP001569175">
    <property type="component" value="Unassembled WGS sequence"/>
</dbReference>
<keyword evidence="14" id="KW-1185">Reference proteome</keyword>
<dbReference type="EC" id="4.2.1.2" evidence="10"/>
<keyword evidence="7 10" id="KW-0408">Iron</keyword>
<dbReference type="Pfam" id="PF05683">
    <property type="entry name" value="Fumerase_C"/>
    <property type="match status" value="1"/>
</dbReference>
<protein>
    <recommendedName>
        <fullName evidence="10">Fumarate hydratase class I</fullName>
        <ecNumber evidence="10">4.2.1.2</ecNumber>
    </recommendedName>
</protein>
<organism evidence="13 14">
    <name type="scientific">Vibrio atlanticus</name>
    <dbReference type="NCBI Taxonomy" id="693153"/>
    <lineage>
        <taxon>Bacteria</taxon>
        <taxon>Pseudomonadati</taxon>
        <taxon>Pseudomonadota</taxon>
        <taxon>Gammaproteobacteria</taxon>
        <taxon>Vibrionales</taxon>
        <taxon>Vibrionaceae</taxon>
        <taxon>Vibrio</taxon>
    </lineage>
</organism>
<proteinExistence type="inferred from homology"/>
<keyword evidence="8 10" id="KW-0411">Iron-sulfur</keyword>
<sequence>MTVIRKQDVISSVADALQYISYYHPLDFVQALEKAYEKEESQAAKDAIAQILINSRMSAEGHRPICQDTGIVTCFVNIGMDVRWETDQTVQQMVDEGVRQAYNNPDNPLRASVLMDPAGKRINTKDNTPAVVHINMVPGNKVEIQIAAKGGGSENKTKMVMLNPSDDIAEWVEKTLPTMGAGWCPPGMLGIGIGGTAEKAAVLAKESLMEHIDIQELIDKGPENAEEELRLDIFNRVNKLGIGAQGLGGLTTVVDVKIKTAPTHAASKPVCLIPNCAATRHVHFTLDGSGPAELTPPKLEEWPDITWEAGANTRRVNLDEITKEDVQDWKTGETVLLSGKILTGRDAAHKRIQGMLESGEGLPEGVDLKGKFIYYVGPVDAVGDEAVGPAGPTTSTRMDKFTDMMLEETGIMGMIGKAERGPATVESIKQHKSVYLMAVGGAAYLVAKAIKKARVVAFEDLGMEAIYEFEVEDMPVTVAVDSNGVNAHQIGPDTWKVKIAEAEKA</sequence>
<comment type="cofactor">
    <cofactor evidence="2 10">
        <name>[4Fe-4S] cluster</name>
        <dbReference type="ChEBI" id="CHEBI:49883"/>
    </cofactor>
</comment>
<comment type="function">
    <text evidence="10">Catalyzes the reversible hydration of fumarate to (S)-malate.</text>
</comment>
<gene>
    <name evidence="13" type="ORF">ACED57_10995</name>
</gene>
<comment type="catalytic activity">
    <reaction evidence="1 10">
        <text>(S)-malate = fumarate + H2O</text>
        <dbReference type="Rhea" id="RHEA:12460"/>
        <dbReference type="ChEBI" id="CHEBI:15377"/>
        <dbReference type="ChEBI" id="CHEBI:15589"/>
        <dbReference type="ChEBI" id="CHEBI:29806"/>
        <dbReference type="EC" id="4.2.1.2"/>
    </reaction>
</comment>
<evidence type="ECO:0000256" key="2">
    <source>
        <dbReference type="ARBA" id="ARBA00001966"/>
    </source>
</evidence>
<feature type="domain" description="Fe-S hydro-lyase tartrate dehydratase alpha-type catalytic" evidence="11">
    <location>
        <begin position="12"/>
        <end position="284"/>
    </location>
</feature>
<keyword evidence="9 10" id="KW-0456">Lyase</keyword>
<dbReference type="InterPro" id="IPR011167">
    <property type="entry name" value="Fe_dep_fumarate_hydratase"/>
</dbReference>
<evidence type="ECO:0000259" key="11">
    <source>
        <dbReference type="Pfam" id="PF05681"/>
    </source>
</evidence>
<dbReference type="InterPro" id="IPR004646">
    <property type="entry name" value="Fe-S_hydro-lyase_TtdA-typ_cat"/>
</dbReference>
<feature type="domain" description="Fe-S hydro-lyase tartrate dehydratase beta-type catalytic" evidence="12">
    <location>
        <begin position="288"/>
        <end position="489"/>
    </location>
</feature>
<accession>A0ABV4KQN0</accession>
<evidence type="ECO:0000256" key="10">
    <source>
        <dbReference type="PIRNR" id="PIRNR001394"/>
    </source>
</evidence>
<dbReference type="RefSeq" id="WP_029222862.1">
    <property type="nucleotide sequence ID" value="NZ_JAKJTZ010000008.1"/>
</dbReference>
<evidence type="ECO:0000256" key="3">
    <source>
        <dbReference type="ARBA" id="ARBA00008876"/>
    </source>
</evidence>
<dbReference type="NCBIfam" id="TIGR00722">
    <property type="entry name" value="ttdA_fumA_fumB"/>
    <property type="match status" value="1"/>
</dbReference>
<name>A0ABV4KQN0_9VIBR</name>
<evidence type="ECO:0000256" key="8">
    <source>
        <dbReference type="ARBA" id="ARBA00023014"/>
    </source>
</evidence>
<evidence type="ECO:0000256" key="6">
    <source>
        <dbReference type="ARBA" id="ARBA00022723"/>
    </source>
</evidence>
<keyword evidence="6 10" id="KW-0479">Metal-binding</keyword>
<comment type="caution">
    <text evidence="13">The sequence shown here is derived from an EMBL/GenBank/DDBJ whole genome shotgun (WGS) entry which is preliminary data.</text>
</comment>
<comment type="similarity">
    <text evidence="3 10">Belongs to the class-I fumarase family.</text>
</comment>
<reference evidence="13 14" key="1">
    <citation type="submission" date="2024-06" db="EMBL/GenBank/DDBJ databases">
        <authorList>
            <person name="Steensen K."/>
            <person name="Seneca J."/>
            <person name="Bartlau N."/>
            <person name="Yu A.X."/>
            <person name="Polz M.F."/>
        </authorList>
    </citation>
    <scope>NUCLEOTIDE SEQUENCE [LARGE SCALE GENOMIC DNA]</scope>
    <source>
        <strain evidence="13 14">1F9</strain>
    </source>
</reference>
<evidence type="ECO:0000256" key="7">
    <source>
        <dbReference type="ARBA" id="ARBA00023004"/>
    </source>
</evidence>
<evidence type="ECO:0000256" key="1">
    <source>
        <dbReference type="ARBA" id="ARBA00000929"/>
    </source>
</evidence>
<dbReference type="NCBIfam" id="TIGR00723">
    <property type="entry name" value="ttdB_fumA_fumB"/>
    <property type="match status" value="1"/>
</dbReference>
<dbReference type="SUPFAM" id="SSF117457">
    <property type="entry name" value="FumA C-terminal domain-like"/>
    <property type="match status" value="1"/>
</dbReference>
<dbReference type="EMBL" id="JBGOOL010000026">
    <property type="protein sequence ID" value="MEZ8053675.1"/>
    <property type="molecule type" value="Genomic_DNA"/>
</dbReference>
<dbReference type="PANTHER" id="PTHR43351:SF2">
    <property type="entry name" value="L(+)-TARTRATE DEHYDRATASE SUBUNIT BETA-RELATED"/>
    <property type="match status" value="1"/>
</dbReference>
<evidence type="ECO:0000256" key="9">
    <source>
        <dbReference type="ARBA" id="ARBA00023239"/>
    </source>
</evidence>
<evidence type="ECO:0000313" key="14">
    <source>
        <dbReference type="Proteomes" id="UP001569175"/>
    </source>
</evidence>
<evidence type="ECO:0000313" key="13">
    <source>
        <dbReference type="EMBL" id="MEZ8053675.1"/>
    </source>
</evidence>
<dbReference type="PANTHER" id="PTHR43351">
    <property type="entry name" value="L(+)-TARTRATE DEHYDRATASE SUBUNIT BETA"/>
    <property type="match status" value="1"/>
</dbReference>
<evidence type="ECO:0000256" key="5">
    <source>
        <dbReference type="ARBA" id="ARBA00022485"/>
    </source>
</evidence>
<evidence type="ECO:0000256" key="4">
    <source>
        <dbReference type="ARBA" id="ARBA00011738"/>
    </source>
</evidence>
<dbReference type="Pfam" id="PF05681">
    <property type="entry name" value="Fumerase"/>
    <property type="match status" value="1"/>
</dbReference>
<keyword evidence="5 10" id="KW-0004">4Fe-4S</keyword>
<comment type="subunit">
    <text evidence="4 10">Homodimer.</text>
</comment>
<dbReference type="Gene3D" id="3.20.130.10">
    <property type="entry name" value="Fe-S hydro-lyase, tartrate dehydratase beta-type, catalytic domain"/>
    <property type="match status" value="1"/>
</dbReference>